<sequence>MQSCWVMKMAGKVYLVGAGPGDAGLFTLRGAELLKKADVVLYDRLVNPEILKFAREDAELIDVGKSPGETPVPQDEINKLLFEKARENRLVVRLKGGDPFVFGRGSEEALYLAERKIPVEIVPGITSAVAVPAYAGIPATCRGFCSSFHVFAGSEHVADKFDWKCISKLEGTLIFLMGVQNMGYIVKNLMENGKDPKTPSAATMWGTTRKQKTVVADLEKIEEKARNAGIENPAVLVVGETVSLREYLNWFEKKPLFGKRILATGSGDDFPLLKELGAQVISSPTIKIVFDFEESKKALDKMVEKDLVIFSSPNAVKSVVSAMRKTGFDVRNLARATLAAVGKKTAEILKENLLFPEILPEKYTSGDLLKAIPPAKRGGKALVITSDIGGKELIKGLEELGYEAEKIAAYRNLPNTSEKWRILREAEMGFDAAVFTSPSTFMYLEQLIEDLSFLKGKAMIVSIGPTTAKAIEKRGLKVDLMPEENTLEGIEKALLELWMGREKRCGF</sequence>
<keyword evidence="10" id="KW-1185">Reference proteome</keyword>
<dbReference type="PANTHER" id="PTHR45790:SF3">
    <property type="entry name" value="S-ADENOSYL-L-METHIONINE-DEPENDENT UROPORPHYRINOGEN III METHYLTRANSFERASE, CHLOROPLASTIC"/>
    <property type="match status" value="1"/>
</dbReference>
<dbReference type="InterPro" id="IPR050161">
    <property type="entry name" value="Siro_Cobalamin_biosynth"/>
</dbReference>
<dbReference type="GO" id="GO:0004851">
    <property type="term" value="F:uroporphyrin-III C-methyltransferase activity"/>
    <property type="evidence" value="ECO:0007669"/>
    <property type="project" value="UniProtKB-EC"/>
</dbReference>
<dbReference type="STRING" id="447595.SAMN05660826_01054"/>
<dbReference type="PANTHER" id="PTHR45790">
    <property type="entry name" value="SIROHEME SYNTHASE-RELATED"/>
    <property type="match status" value="1"/>
</dbReference>
<dbReference type="InterPro" id="IPR014777">
    <property type="entry name" value="4pyrrole_Mease_sub1"/>
</dbReference>
<name>A0A1M7IVR4_9FIRM</name>
<evidence type="ECO:0000256" key="4">
    <source>
        <dbReference type="ARBA" id="ARBA00022691"/>
    </source>
</evidence>
<accession>A0A1M7IVR4</accession>
<dbReference type="Pfam" id="PF00590">
    <property type="entry name" value="TP_methylase"/>
    <property type="match status" value="1"/>
</dbReference>
<dbReference type="Gene3D" id="3.40.1010.10">
    <property type="entry name" value="Cobalt-precorrin-4 Transmethylase, Domain 1"/>
    <property type="match status" value="1"/>
</dbReference>
<dbReference type="InterPro" id="IPR014776">
    <property type="entry name" value="4pyrrole_Mease_sub2"/>
</dbReference>
<evidence type="ECO:0000256" key="3">
    <source>
        <dbReference type="ARBA" id="ARBA00022679"/>
    </source>
</evidence>
<dbReference type="InterPro" id="IPR000878">
    <property type="entry name" value="4pyrrol_Mease"/>
</dbReference>
<evidence type="ECO:0000259" key="8">
    <source>
        <dbReference type="Pfam" id="PF02602"/>
    </source>
</evidence>
<comment type="similarity">
    <text evidence="6">Belongs to the precorrin methyltransferase family.</text>
</comment>
<dbReference type="SUPFAM" id="SSF69618">
    <property type="entry name" value="HemD-like"/>
    <property type="match status" value="1"/>
</dbReference>
<dbReference type="CDD" id="cd06578">
    <property type="entry name" value="HemD"/>
    <property type="match status" value="1"/>
</dbReference>
<dbReference type="PROSITE" id="PS00840">
    <property type="entry name" value="SUMT_2"/>
    <property type="match status" value="1"/>
</dbReference>
<dbReference type="Proteomes" id="UP000184375">
    <property type="component" value="Unassembled WGS sequence"/>
</dbReference>
<dbReference type="AlphaFoldDB" id="A0A1M7IVR4"/>
<evidence type="ECO:0000256" key="6">
    <source>
        <dbReference type="RuleBase" id="RU003960"/>
    </source>
</evidence>
<evidence type="ECO:0000256" key="2">
    <source>
        <dbReference type="ARBA" id="ARBA00022603"/>
    </source>
</evidence>
<dbReference type="RefSeq" id="WP_244269756.1">
    <property type="nucleotide sequence ID" value="NZ_FRCR01000005.1"/>
</dbReference>
<keyword evidence="5" id="KW-0627">Porphyrin biosynthesis</keyword>
<organism evidence="9 10">
    <name type="scientific">Caldanaerovirga acetigignens</name>
    <dbReference type="NCBI Taxonomy" id="447595"/>
    <lineage>
        <taxon>Bacteria</taxon>
        <taxon>Bacillati</taxon>
        <taxon>Bacillota</taxon>
        <taxon>Clostridia</taxon>
        <taxon>Thermosediminibacterales</taxon>
        <taxon>Thermosediminibacteraceae</taxon>
        <taxon>Caldanaerovirga</taxon>
    </lineage>
</organism>
<feature type="domain" description="Tetrapyrrole biosynthesis uroporphyrinogen III synthase" evidence="8">
    <location>
        <begin position="272"/>
        <end position="489"/>
    </location>
</feature>
<dbReference type="Gene3D" id="3.30.950.10">
    <property type="entry name" value="Methyltransferase, Cobalt-precorrin-4 Transmethylase, Domain 2"/>
    <property type="match status" value="1"/>
</dbReference>
<dbReference type="GO" id="GO:0019354">
    <property type="term" value="P:siroheme biosynthetic process"/>
    <property type="evidence" value="ECO:0007669"/>
    <property type="project" value="InterPro"/>
</dbReference>
<dbReference type="CDD" id="cd11642">
    <property type="entry name" value="SUMT"/>
    <property type="match status" value="1"/>
</dbReference>
<dbReference type="InterPro" id="IPR003754">
    <property type="entry name" value="4pyrrol_synth_uPrphyn_synth"/>
</dbReference>
<dbReference type="FunFam" id="3.30.950.10:FF:000001">
    <property type="entry name" value="Siroheme synthase"/>
    <property type="match status" value="1"/>
</dbReference>
<evidence type="ECO:0000256" key="1">
    <source>
        <dbReference type="ARBA" id="ARBA00012162"/>
    </source>
</evidence>
<evidence type="ECO:0000313" key="10">
    <source>
        <dbReference type="Proteomes" id="UP000184375"/>
    </source>
</evidence>
<dbReference type="NCBIfam" id="TIGR01469">
    <property type="entry name" value="cobA_cysG_Cterm"/>
    <property type="match status" value="1"/>
</dbReference>
<dbReference type="FunFam" id="3.40.1010.10:FF:000001">
    <property type="entry name" value="Siroheme synthase"/>
    <property type="match status" value="1"/>
</dbReference>
<evidence type="ECO:0000313" key="9">
    <source>
        <dbReference type="EMBL" id="SHM44789.1"/>
    </source>
</evidence>
<evidence type="ECO:0000256" key="5">
    <source>
        <dbReference type="ARBA" id="ARBA00023244"/>
    </source>
</evidence>
<dbReference type="InterPro" id="IPR036108">
    <property type="entry name" value="4pyrrol_syn_uPrphyn_synt_sf"/>
</dbReference>
<dbReference type="SUPFAM" id="SSF53790">
    <property type="entry name" value="Tetrapyrrole methylase"/>
    <property type="match status" value="1"/>
</dbReference>
<dbReference type="GO" id="GO:0004852">
    <property type="term" value="F:uroporphyrinogen-III synthase activity"/>
    <property type="evidence" value="ECO:0007669"/>
    <property type="project" value="InterPro"/>
</dbReference>
<dbReference type="InterPro" id="IPR006366">
    <property type="entry name" value="CobA/CysG_C"/>
</dbReference>
<gene>
    <name evidence="9" type="ORF">SAMN05660826_01054</name>
</gene>
<dbReference type="EMBL" id="FRCR01000005">
    <property type="protein sequence ID" value="SHM44789.1"/>
    <property type="molecule type" value="Genomic_DNA"/>
</dbReference>
<dbReference type="EC" id="2.1.1.107" evidence="1"/>
<dbReference type="Gene3D" id="3.40.50.10090">
    <property type="match status" value="2"/>
</dbReference>
<proteinExistence type="inferred from homology"/>
<keyword evidence="4" id="KW-0949">S-adenosyl-L-methionine</keyword>
<keyword evidence="2 6" id="KW-0489">Methyltransferase</keyword>
<keyword evidence="3 6" id="KW-0808">Transferase</keyword>
<protein>
    <recommendedName>
        <fullName evidence="1">uroporphyrinogen-III C-methyltransferase</fullName>
        <ecNumber evidence="1">2.1.1.107</ecNumber>
    </recommendedName>
</protein>
<feature type="domain" description="Tetrapyrrole methylase" evidence="7">
    <location>
        <begin position="12"/>
        <end position="221"/>
    </location>
</feature>
<dbReference type="InterPro" id="IPR003043">
    <property type="entry name" value="Uropor_MeTrfase_CS"/>
</dbReference>
<dbReference type="InterPro" id="IPR035996">
    <property type="entry name" value="4pyrrol_Methylase_sf"/>
</dbReference>
<evidence type="ECO:0000259" key="7">
    <source>
        <dbReference type="Pfam" id="PF00590"/>
    </source>
</evidence>
<dbReference type="GO" id="GO:0032259">
    <property type="term" value="P:methylation"/>
    <property type="evidence" value="ECO:0007669"/>
    <property type="project" value="UniProtKB-KW"/>
</dbReference>
<dbReference type="NCBIfam" id="NF004790">
    <property type="entry name" value="PRK06136.1"/>
    <property type="match status" value="1"/>
</dbReference>
<reference evidence="10" key="1">
    <citation type="submission" date="2016-11" db="EMBL/GenBank/DDBJ databases">
        <authorList>
            <person name="Varghese N."/>
            <person name="Submissions S."/>
        </authorList>
    </citation>
    <scope>NUCLEOTIDE SEQUENCE [LARGE SCALE GENOMIC DNA]</scope>
    <source>
        <strain evidence="10">DSM 18802</strain>
    </source>
</reference>
<dbReference type="Pfam" id="PF02602">
    <property type="entry name" value="HEM4"/>
    <property type="match status" value="1"/>
</dbReference>